<gene>
    <name evidence="1" type="ORF">KDA27_26255</name>
</gene>
<dbReference type="Gene3D" id="1.25.10.10">
    <property type="entry name" value="Leucine-rich Repeat Variant"/>
    <property type="match status" value="2"/>
</dbReference>
<dbReference type="PANTHER" id="PTHR12697:SF5">
    <property type="entry name" value="DEOXYHYPUSINE HYDROXYLASE"/>
    <property type="match status" value="1"/>
</dbReference>
<dbReference type="PANTHER" id="PTHR12697">
    <property type="entry name" value="PBS LYASE HEAT-LIKE PROTEIN"/>
    <property type="match status" value="1"/>
</dbReference>
<reference evidence="1" key="2">
    <citation type="journal article" date="2021" name="Microbiome">
        <title>Successional dynamics and alternative stable states in a saline activated sludge microbial community over 9 years.</title>
        <authorList>
            <person name="Wang Y."/>
            <person name="Ye J."/>
            <person name="Ju F."/>
            <person name="Liu L."/>
            <person name="Boyd J.A."/>
            <person name="Deng Y."/>
            <person name="Parks D.H."/>
            <person name="Jiang X."/>
            <person name="Yin X."/>
            <person name="Woodcroft B.J."/>
            <person name="Tyson G.W."/>
            <person name="Hugenholtz P."/>
            <person name="Polz M.F."/>
            <person name="Zhang T."/>
        </authorList>
    </citation>
    <scope>NUCLEOTIDE SEQUENCE</scope>
    <source>
        <strain evidence="1">HKST-UBA02</strain>
    </source>
</reference>
<protein>
    <submittedName>
        <fullName evidence="1">HEAT repeat domain-containing protein</fullName>
    </submittedName>
</protein>
<proteinExistence type="predicted"/>
<dbReference type="GO" id="GO:0016491">
    <property type="term" value="F:oxidoreductase activity"/>
    <property type="evidence" value="ECO:0007669"/>
    <property type="project" value="TreeGrafter"/>
</dbReference>
<evidence type="ECO:0000313" key="1">
    <source>
        <dbReference type="EMBL" id="MCA9759323.1"/>
    </source>
</evidence>
<name>A0A956SIA1_UNCEI</name>
<dbReference type="SMART" id="SM00567">
    <property type="entry name" value="EZ_HEAT"/>
    <property type="match status" value="6"/>
</dbReference>
<dbReference type="AlphaFoldDB" id="A0A956SIA1"/>
<dbReference type="InterPro" id="IPR016024">
    <property type="entry name" value="ARM-type_fold"/>
</dbReference>
<sequence>MTNRGLRPRERDLYELLGADTTMDSEHEVYVRFRAWHESQHATRSEDRRGRLRKFLSSVEVEPESSFPEERALNVERLEHLLPEEDQSKRIWTAEVARERRDFDRALELTEARVPSELVKLTLAIRFLARRQNSRIEVFEPEEQFDQEDLAPYFDELSAGGPDAKNAVRVLAKLNAEATTAALVRAVSSSNDPPSIEAALEELDRREFPKIADLAVGCLSSSSDDIRSQAAELLSRKGSAEHAAPLCETLLRDVSAEVRGDAARALDRIRHVSSIPALRTAQSDPDARVRQEVASALSSIGPPETTDALLEALRDTDEKVRWTAAFALGRADHAVVETLIGVMAADSCANVRERAATALGYIGDRRAVGPLTTVAEEDPDPMGRKMAVNALGKIRA</sequence>
<dbReference type="SUPFAM" id="SSF48371">
    <property type="entry name" value="ARM repeat"/>
    <property type="match status" value="2"/>
</dbReference>
<reference evidence="1" key="1">
    <citation type="submission" date="2020-04" db="EMBL/GenBank/DDBJ databases">
        <authorList>
            <person name="Zhang T."/>
        </authorList>
    </citation>
    <scope>NUCLEOTIDE SEQUENCE</scope>
    <source>
        <strain evidence="1">HKST-UBA02</strain>
    </source>
</reference>
<dbReference type="Pfam" id="PF13646">
    <property type="entry name" value="HEAT_2"/>
    <property type="match status" value="2"/>
</dbReference>
<accession>A0A956SIA1</accession>
<organism evidence="1 2">
    <name type="scientific">Eiseniibacteriota bacterium</name>
    <dbReference type="NCBI Taxonomy" id="2212470"/>
    <lineage>
        <taxon>Bacteria</taxon>
        <taxon>Candidatus Eiseniibacteriota</taxon>
    </lineage>
</organism>
<dbReference type="EMBL" id="JAGQHS010000312">
    <property type="protein sequence ID" value="MCA9759323.1"/>
    <property type="molecule type" value="Genomic_DNA"/>
</dbReference>
<dbReference type="Proteomes" id="UP000739538">
    <property type="component" value="Unassembled WGS sequence"/>
</dbReference>
<comment type="caution">
    <text evidence="1">The sequence shown here is derived from an EMBL/GenBank/DDBJ whole genome shotgun (WGS) entry which is preliminary data.</text>
</comment>
<dbReference type="InterPro" id="IPR011989">
    <property type="entry name" value="ARM-like"/>
</dbReference>
<evidence type="ECO:0000313" key="2">
    <source>
        <dbReference type="Proteomes" id="UP000739538"/>
    </source>
</evidence>
<dbReference type="InterPro" id="IPR004155">
    <property type="entry name" value="PBS_lyase_HEAT"/>
</dbReference>